<dbReference type="Proteomes" id="UP000004477">
    <property type="component" value="Unassembled WGS sequence"/>
</dbReference>
<dbReference type="PaxDb" id="537011-PREVCOP_04603"/>
<dbReference type="CDD" id="cd00093">
    <property type="entry name" value="HTH_XRE"/>
    <property type="match status" value="1"/>
</dbReference>
<dbReference type="SUPFAM" id="SSF47413">
    <property type="entry name" value="lambda repressor-like DNA-binding domains"/>
    <property type="match status" value="1"/>
</dbReference>
<evidence type="ECO:0000313" key="2">
    <source>
        <dbReference type="EMBL" id="EFB35699.1"/>
    </source>
</evidence>
<evidence type="ECO:0000313" key="3">
    <source>
        <dbReference type="Proteomes" id="UP000004477"/>
    </source>
</evidence>
<dbReference type="GO" id="GO:0003700">
    <property type="term" value="F:DNA-binding transcription factor activity"/>
    <property type="evidence" value="ECO:0007669"/>
    <property type="project" value="TreeGrafter"/>
</dbReference>
<dbReference type="InterPro" id="IPR010982">
    <property type="entry name" value="Lambda_DNA-bd_dom_sf"/>
</dbReference>
<dbReference type="HOGENOM" id="CLU_066192_30_1_10"/>
<dbReference type="AlphaFoldDB" id="D1PBM3"/>
<dbReference type="InterPro" id="IPR001387">
    <property type="entry name" value="Cro/C1-type_HTH"/>
</dbReference>
<evidence type="ECO:0000256" key="1">
    <source>
        <dbReference type="ARBA" id="ARBA00023125"/>
    </source>
</evidence>
<dbReference type="SMART" id="SM00530">
    <property type="entry name" value="HTH_XRE"/>
    <property type="match status" value="1"/>
</dbReference>
<dbReference type="PANTHER" id="PTHR46797:SF1">
    <property type="entry name" value="METHYLPHOSPHONATE SYNTHASE"/>
    <property type="match status" value="1"/>
</dbReference>
<dbReference type="PANTHER" id="PTHR46797">
    <property type="entry name" value="HTH-TYPE TRANSCRIPTIONAL REGULATOR"/>
    <property type="match status" value="1"/>
</dbReference>
<keyword evidence="1 2" id="KW-0238">DNA-binding</keyword>
<dbReference type="Pfam" id="PF01381">
    <property type="entry name" value="HTH_3"/>
    <property type="match status" value="1"/>
</dbReference>
<dbReference type="Gene3D" id="1.10.260.40">
    <property type="entry name" value="lambda repressor-like DNA-binding domains"/>
    <property type="match status" value="1"/>
</dbReference>
<accession>D1PBM3</accession>
<sequence>MAIDKSVHTILYQKVIARLRTKREERGLTQKQLAGMLGLPQSYVSKIETCERRMDFIELRSICNLMGISVVDFMQEVETEIIPLVEKIESRKIEHDKNTDNIAE</sequence>
<gene>
    <name evidence="2" type="ORF">PREVCOP_04603</name>
</gene>
<dbReference type="PROSITE" id="PS50943">
    <property type="entry name" value="HTH_CROC1"/>
    <property type="match status" value="1"/>
</dbReference>
<dbReference type="EMBL" id="ACBX02000012">
    <property type="protein sequence ID" value="EFB35699.1"/>
    <property type="molecule type" value="Genomic_DNA"/>
</dbReference>
<proteinExistence type="predicted"/>
<dbReference type="OrthoDB" id="1081711at2"/>
<keyword evidence="3" id="KW-1185">Reference proteome</keyword>
<name>D1PBM3_9BACT</name>
<comment type="caution">
    <text evidence="2">The sequence shown here is derived from an EMBL/GenBank/DDBJ whole genome shotgun (WGS) entry which is preliminary data.</text>
</comment>
<dbReference type="InterPro" id="IPR050807">
    <property type="entry name" value="TransReg_Diox_bact_type"/>
</dbReference>
<dbReference type="GeneID" id="69848835"/>
<dbReference type="GO" id="GO:0005829">
    <property type="term" value="C:cytosol"/>
    <property type="evidence" value="ECO:0007669"/>
    <property type="project" value="TreeGrafter"/>
</dbReference>
<dbReference type="STRING" id="537011.PREVCOP_04603"/>
<dbReference type="GO" id="GO:0003677">
    <property type="term" value="F:DNA binding"/>
    <property type="evidence" value="ECO:0007669"/>
    <property type="project" value="UniProtKB-KW"/>
</dbReference>
<organism evidence="2 3">
    <name type="scientific">Segatella copri DSM 18205</name>
    <dbReference type="NCBI Taxonomy" id="537011"/>
    <lineage>
        <taxon>Bacteria</taxon>
        <taxon>Pseudomonadati</taxon>
        <taxon>Bacteroidota</taxon>
        <taxon>Bacteroidia</taxon>
        <taxon>Bacteroidales</taxon>
        <taxon>Prevotellaceae</taxon>
        <taxon>Segatella</taxon>
    </lineage>
</organism>
<dbReference type="RefSeq" id="WP_006847316.1">
    <property type="nucleotide sequence ID" value="NZ_CABHNN010000112.1"/>
</dbReference>
<reference evidence="2" key="1">
    <citation type="submission" date="2009-11" db="EMBL/GenBank/DDBJ databases">
        <authorList>
            <person name="Weinstock G."/>
            <person name="Sodergren E."/>
            <person name="Clifton S."/>
            <person name="Fulton L."/>
            <person name="Fulton B."/>
            <person name="Courtney L."/>
            <person name="Fronick C."/>
            <person name="Harrison M."/>
            <person name="Strong C."/>
            <person name="Farmer C."/>
            <person name="Delahaunty K."/>
            <person name="Markovic C."/>
            <person name="Hall O."/>
            <person name="Minx P."/>
            <person name="Tomlinson C."/>
            <person name="Mitreva M."/>
            <person name="Nelson J."/>
            <person name="Hou S."/>
            <person name="Wollam A."/>
            <person name="Pepin K.H."/>
            <person name="Johnson M."/>
            <person name="Bhonagiri V."/>
            <person name="Nash W.E."/>
            <person name="Warren W."/>
            <person name="Chinwalla A."/>
            <person name="Mardis E.R."/>
            <person name="Wilson R.K."/>
        </authorList>
    </citation>
    <scope>NUCLEOTIDE SEQUENCE [LARGE SCALE GENOMIC DNA]</scope>
    <source>
        <strain evidence="2">DSM 18205</strain>
    </source>
</reference>
<protein>
    <submittedName>
        <fullName evidence="2">DNA-binding helix-turn-helix protein</fullName>
    </submittedName>
</protein>